<dbReference type="GO" id="GO:0006355">
    <property type="term" value="P:regulation of DNA-templated transcription"/>
    <property type="evidence" value="ECO:0007669"/>
    <property type="project" value="InterPro"/>
</dbReference>
<dbReference type="Pfam" id="PF02518">
    <property type="entry name" value="HATPase_c"/>
    <property type="match status" value="1"/>
</dbReference>
<dbReference type="PANTHER" id="PTHR45339:SF3">
    <property type="entry name" value="HISTIDINE KINASE"/>
    <property type="match status" value="1"/>
</dbReference>
<dbReference type="SUPFAM" id="SSF55785">
    <property type="entry name" value="PYP-like sensor domain (PAS domain)"/>
    <property type="match status" value="4"/>
</dbReference>
<evidence type="ECO:0000256" key="12">
    <source>
        <dbReference type="ARBA" id="ARBA00068150"/>
    </source>
</evidence>
<dbReference type="SMART" id="SM00448">
    <property type="entry name" value="REC"/>
    <property type="match status" value="1"/>
</dbReference>
<evidence type="ECO:0000256" key="11">
    <source>
        <dbReference type="ARBA" id="ARBA00064003"/>
    </source>
</evidence>
<evidence type="ECO:0000256" key="2">
    <source>
        <dbReference type="ARBA" id="ARBA00004236"/>
    </source>
</evidence>
<dbReference type="Pfam" id="PF00072">
    <property type="entry name" value="Response_reg"/>
    <property type="match status" value="1"/>
</dbReference>
<feature type="transmembrane region" description="Helical" evidence="17">
    <location>
        <begin position="76"/>
        <end position="94"/>
    </location>
</feature>
<dbReference type="PRINTS" id="PR00344">
    <property type="entry name" value="BCTRLSENSOR"/>
</dbReference>
<dbReference type="PROSITE" id="PS50109">
    <property type="entry name" value="HIS_KIN"/>
    <property type="match status" value="1"/>
</dbReference>
<evidence type="ECO:0000256" key="3">
    <source>
        <dbReference type="ARBA" id="ARBA00006402"/>
    </source>
</evidence>
<dbReference type="InterPro" id="IPR004358">
    <property type="entry name" value="Sig_transdc_His_kin-like_C"/>
</dbReference>
<feature type="transmembrane region" description="Helical" evidence="17">
    <location>
        <begin position="145"/>
        <end position="167"/>
    </location>
</feature>
<feature type="transmembrane region" description="Helical" evidence="17">
    <location>
        <begin position="46"/>
        <end position="64"/>
    </location>
</feature>
<dbReference type="InterPro" id="IPR013656">
    <property type="entry name" value="PAS_4"/>
</dbReference>
<dbReference type="CDD" id="cd16922">
    <property type="entry name" value="HATPase_EvgS-ArcB-TorS-like"/>
    <property type="match status" value="1"/>
</dbReference>
<dbReference type="SMART" id="SM00073">
    <property type="entry name" value="HPT"/>
    <property type="match status" value="1"/>
</dbReference>
<dbReference type="GO" id="GO:0005524">
    <property type="term" value="F:ATP binding"/>
    <property type="evidence" value="ECO:0007669"/>
    <property type="project" value="UniProtKB-KW"/>
</dbReference>
<feature type="domain" description="PAS" evidence="20">
    <location>
        <begin position="565"/>
        <end position="634"/>
    </location>
</feature>
<dbReference type="Pfam" id="PF13426">
    <property type="entry name" value="PAS_9"/>
    <property type="match status" value="1"/>
</dbReference>
<protein>
    <recommendedName>
        <fullName evidence="13">Circadian input-output histidine kinase CikA</fullName>
        <ecNumber evidence="4">2.7.13.3</ecNumber>
    </recommendedName>
    <alternativeName>
        <fullName evidence="12">Sensory/regulatory protein RpfC</fullName>
    </alternativeName>
</protein>
<dbReference type="InterPro" id="IPR035965">
    <property type="entry name" value="PAS-like_dom_sf"/>
</dbReference>
<feature type="transmembrane region" description="Helical" evidence="17">
    <location>
        <begin position="16"/>
        <end position="40"/>
    </location>
</feature>
<feature type="region of interest" description="Disordered" evidence="16">
    <location>
        <begin position="199"/>
        <end position="232"/>
    </location>
</feature>
<dbReference type="SMART" id="SM00086">
    <property type="entry name" value="PAC"/>
    <property type="match status" value="3"/>
</dbReference>
<gene>
    <name evidence="23" type="ORF">Afe05nite_44580</name>
</gene>
<evidence type="ECO:0000259" key="22">
    <source>
        <dbReference type="PROSITE" id="PS50894"/>
    </source>
</evidence>
<dbReference type="EC" id="2.7.13.3" evidence="4"/>
<evidence type="ECO:0000259" key="21">
    <source>
        <dbReference type="PROSITE" id="PS50113"/>
    </source>
</evidence>
<comment type="similarity">
    <text evidence="3">In the N-terminal section; belongs to the phytochrome family.</text>
</comment>
<evidence type="ECO:0000256" key="13">
    <source>
        <dbReference type="ARBA" id="ARBA00074306"/>
    </source>
</evidence>
<evidence type="ECO:0000256" key="9">
    <source>
        <dbReference type="ARBA" id="ARBA00022840"/>
    </source>
</evidence>
<feature type="transmembrane region" description="Helical" evidence="17">
    <location>
        <begin position="259"/>
        <end position="277"/>
    </location>
</feature>
<dbReference type="InterPro" id="IPR013767">
    <property type="entry name" value="PAS_fold"/>
</dbReference>
<evidence type="ECO:0000256" key="8">
    <source>
        <dbReference type="ARBA" id="ARBA00022777"/>
    </source>
</evidence>
<dbReference type="Pfam" id="PF00512">
    <property type="entry name" value="HisKA"/>
    <property type="match status" value="1"/>
</dbReference>
<dbReference type="CDD" id="cd00082">
    <property type="entry name" value="HisKA"/>
    <property type="match status" value="1"/>
</dbReference>
<comment type="subcellular location">
    <subcellularLocation>
        <location evidence="2">Cell membrane</location>
    </subcellularLocation>
</comment>
<feature type="modified residue" description="Phosphohistidine" evidence="14">
    <location>
        <position position="1264"/>
    </location>
</feature>
<dbReference type="Pfam" id="PF00989">
    <property type="entry name" value="PAS"/>
    <property type="match status" value="1"/>
</dbReference>
<dbReference type="GO" id="GO:0000155">
    <property type="term" value="F:phosphorelay sensor kinase activity"/>
    <property type="evidence" value="ECO:0007669"/>
    <property type="project" value="InterPro"/>
</dbReference>
<dbReference type="InterPro" id="IPR005467">
    <property type="entry name" value="His_kinase_dom"/>
</dbReference>
<keyword evidence="8" id="KW-0418">Kinase</keyword>
<dbReference type="Gene3D" id="1.20.120.160">
    <property type="entry name" value="HPT domain"/>
    <property type="match status" value="1"/>
</dbReference>
<feature type="domain" description="PAC" evidence="21">
    <location>
        <begin position="765"/>
        <end position="815"/>
    </location>
</feature>
<dbReference type="Proteomes" id="UP000598174">
    <property type="component" value="Unassembled WGS sequence"/>
</dbReference>
<keyword evidence="7" id="KW-0547">Nucleotide-binding</keyword>
<keyword evidence="17" id="KW-0472">Membrane</keyword>
<evidence type="ECO:0000259" key="19">
    <source>
        <dbReference type="PROSITE" id="PS50110"/>
    </source>
</evidence>
<evidence type="ECO:0000313" key="23">
    <source>
        <dbReference type="EMBL" id="GIE12618.1"/>
    </source>
</evidence>
<dbReference type="EMBL" id="BOMM01000040">
    <property type="protein sequence ID" value="GIE12618.1"/>
    <property type="molecule type" value="Genomic_DNA"/>
</dbReference>
<dbReference type="SMART" id="SM00091">
    <property type="entry name" value="PAS"/>
    <property type="match status" value="4"/>
</dbReference>
<dbReference type="InterPro" id="IPR036890">
    <property type="entry name" value="HATPase_C_sf"/>
</dbReference>
<evidence type="ECO:0000259" key="20">
    <source>
        <dbReference type="PROSITE" id="PS50112"/>
    </source>
</evidence>
<dbReference type="InterPro" id="IPR036097">
    <property type="entry name" value="HisK_dim/P_sf"/>
</dbReference>
<dbReference type="FunFam" id="1.10.287.130:FF:000002">
    <property type="entry name" value="Two-component osmosensing histidine kinase"/>
    <property type="match status" value="1"/>
</dbReference>
<sequence>MSSSQKVTAHTESRPAMIFAQSMGAVTGFLGAALMTFAVLSSATGPAYAATSLVLLAAGTICHARVTGARRRPAAALPLLAAAVALISIGTDQFARGVDLFLPLSGLRLTPNGVAAFVLLAAAQTALLLGFAGRVRAGAAAAGQGAAICAGVLGLLALYSLLLQAPADSSYRALPLTAAAAVLAAAAALLTPVVPGAPRRPAPVDGSGGERSAADGAGSERRAGPEGPAVRGGGEVGARVGLVWVLGDKTVSAMATRRMLVAALIALPVTGWLVVAGQRAGLYDSRLEAALLVAANVTIVVIVSLVAGSRAARMETAGRAARVELRRHAQMETIMRHTPTAFFIRGLDGRYRMASAAYEQIYGVEPGAAAGRLAAEIHPAEELREIERRDRLVVASDEPLVYEFDDGNRTFVTTVFPLRDEQATAYAICGVTTETTRLRIAESKFRALLDATPEAMICVDADGVVVLANVQASKVFRYERDELIGMGVETLIPAELRGSHRRHRRDYLAAPSPRKMGEGLRLRARRGDGTECPVEISLAAVDGEGGTVVFATVQDVTDRLAQAQSDAQLAGIVAASSDAIVSKTLDGTILTWNPGAARLYGYTALEMIGRDVTVILPDDKPDDERRLLARVRNGELVKHHETRRVRKDGATIYVSLSMAPIRDPNGVIVGASTISHDITAEVEAEHRLRFEREQFQMIMAAASDPFISMDYRGLITEWNRQSEQVFGWTREQVLGEHVVDTILPRRYGTALARILAGRWDWLLDRPTEMAAVRSDGSELPIELTMWRVRRDEKSTFHAFARDITARRQTEQALAQARDQAVQTADLKSQFLASMSHEIRTPMNGVIGLSGLLLNTDLGETQRRYVQGINDAGVALLSVINDVLDFSKLESGKVVVERANFEIGRLLDEVIGLVADVTGAKSLVVAAECDPALAGVLSGDPGKLRQVLLNLAGNAVKFTAEGRVTVAAAPASGGFPDGSVPVRFEVSDTGIGIDADQQAGLFEPFIQADASTTRRFGGTGLGLAISRELVGVLGGEIGLSSKAGMGSTFWFTVPLWPALEGAETVHATAGFTAPPPAPRLNRGHVLLVEDNDINQTVALGILANLGYTADVAGNGRRAVEMAHDHRFQAILMDCLMPEMDGYAATAAIRRAEQESGRHVPIIAMTAGALAEDRDRCLGAGMDDHIAKPLMPAEVASILDKWTAAGVVRTQLEERLDLLRGAGAALGPAELAGLLRRLSANAPGHVEEIIQAVAMDDPDRLRDQAHQLKGVAANLGARDLADVCGRLEQAARDGALDAAVEPLAELRPRTREMLAAIDEILAGQPAVTGTRTTASNR</sequence>
<evidence type="ECO:0000256" key="15">
    <source>
        <dbReference type="PROSITE-ProRule" id="PRU00169"/>
    </source>
</evidence>
<dbReference type="SUPFAM" id="SSF52172">
    <property type="entry name" value="CheY-like"/>
    <property type="match status" value="1"/>
</dbReference>
<dbReference type="SMART" id="SM00388">
    <property type="entry name" value="HisKA"/>
    <property type="match status" value="1"/>
</dbReference>
<feature type="modified residue" description="4-aspartylphosphate" evidence="15">
    <location>
        <position position="1132"/>
    </location>
</feature>
<dbReference type="InterPro" id="IPR000014">
    <property type="entry name" value="PAS"/>
</dbReference>
<dbReference type="Gene3D" id="1.10.287.130">
    <property type="match status" value="1"/>
</dbReference>
<reference evidence="23" key="1">
    <citation type="submission" date="2021-01" db="EMBL/GenBank/DDBJ databases">
        <title>Whole genome shotgun sequence of Actinoplanes ferrugineus NBRC 15555.</title>
        <authorList>
            <person name="Komaki H."/>
            <person name="Tamura T."/>
        </authorList>
    </citation>
    <scope>NUCLEOTIDE SEQUENCE</scope>
    <source>
        <strain evidence="23">NBRC 15555</strain>
    </source>
</reference>
<dbReference type="PROSITE" id="PS50110">
    <property type="entry name" value="RESPONSE_REGULATORY"/>
    <property type="match status" value="1"/>
</dbReference>
<evidence type="ECO:0000259" key="18">
    <source>
        <dbReference type="PROSITE" id="PS50109"/>
    </source>
</evidence>
<dbReference type="SUPFAM" id="SSF47226">
    <property type="entry name" value="Histidine-containing phosphotransfer domain, HPT domain"/>
    <property type="match status" value="1"/>
</dbReference>
<evidence type="ECO:0000256" key="14">
    <source>
        <dbReference type="PROSITE-ProRule" id="PRU00110"/>
    </source>
</evidence>
<comment type="caution">
    <text evidence="23">The sequence shown here is derived from an EMBL/GenBank/DDBJ whole genome shotgun (WGS) entry which is preliminary data.</text>
</comment>
<dbReference type="InterPro" id="IPR000700">
    <property type="entry name" value="PAS-assoc_C"/>
</dbReference>
<evidence type="ECO:0000256" key="16">
    <source>
        <dbReference type="SAM" id="MobiDB-lite"/>
    </source>
</evidence>
<keyword evidence="9" id="KW-0067">ATP-binding</keyword>
<organism evidence="23 24">
    <name type="scientific">Paractinoplanes ferrugineus</name>
    <dbReference type="NCBI Taxonomy" id="113564"/>
    <lineage>
        <taxon>Bacteria</taxon>
        <taxon>Bacillati</taxon>
        <taxon>Actinomycetota</taxon>
        <taxon>Actinomycetes</taxon>
        <taxon>Micromonosporales</taxon>
        <taxon>Micromonosporaceae</taxon>
        <taxon>Paractinoplanes</taxon>
    </lineage>
</organism>
<comment type="catalytic activity">
    <reaction evidence="1">
        <text>ATP + protein L-histidine = ADP + protein N-phospho-L-histidine.</text>
        <dbReference type="EC" id="2.7.13.3"/>
    </reaction>
</comment>
<keyword evidence="17" id="KW-0812">Transmembrane</keyword>
<feature type="domain" description="Response regulatory" evidence="19">
    <location>
        <begin position="1083"/>
        <end position="1201"/>
    </location>
</feature>
<dbReference type="Gene3D" id="3.30.565.10">
    <property type="entry name" value="Histidine kinase-like ATPase, C-terminal domain"/>
    <property type="match status" value="1"/>
</dbReference>
<dbReference type="InterPro" id="IPR001789">
    <property type="entry name" value="Sig_transdc_resp-reg_receiver"/>
</dbReference>
<evidence type="ECO:0000256" key="17">
    <source>
        <dbReference type="SAM" id="Phobius"/>
    </source>
</evidence>
<proteinExistence type="inferred from homology"/>
<dbReference type="Pfam" id="PF08448">
    <property type="entry name" value="PAS_4"/>
    <property type="match status" value="2"/>
</dbReference>
<dbReference type="SUPFAM" id="SSF55874">
    <property type="entry name" value="ATPase domain of HSP90 chaperone/DNA topoisomerase II/histidine kinase"/>
    <property type="match status" value="1"/>
</dbReference>
<feature type="domain" description="Histidine kinase" evidence="18">
    <location>
        <begin position="833"/>
        <end position="1056"/>
    </location>
</feature>
<evidence type="ECO:0000313" key="24">
    <source>
        <dbReference type="Proteomes" id="UP000598174"/>
    </source>
</evidence>
<dbReference type="PROSITE" id="PS50894">
    <property type="entry name" value="HPT"/>
    <property type="match status" value="1"/>
</dbReference>
<evidence type="ECO:0000256" key="6">
    <source>
        <dbReference type="ARBA" id="ARBA00022679"/>
    </source>
</evidence>
<feature type="transmembrane region" description="Helical" evidence="17">
    <location>
        <begin position="289"/>
        <end position="309"/>
    </location>
</feature>
<dbReference type="GO" id="GO:0005886">
    <property type="term" value="C:plasma membrane"/>
    <property type="evidence" value="ECO:0007669"/>
    <property type="project" value="UniProtKB-SubCell"/>
</dbReference>
<dbReference type="InterPro" id="IPR008207">
    <property type="entry name" value="Sig_transdc_His_kin_Hpt_dom"/>
</dbReference>
<dbReference type="NCBIfam" id="TIGR00229">
    <property type="entry name" value="sensory_box"/>
    <property type="match status" value="3"/>
</dbReference>
<feature type="domain" description="PAS" evidence="20">
    <location>
        <begin position="691"/>
        <end position="744"/>
    </location>
</feature>
<feature type="domain" description="PAC" evidence="21">
    <location>
        <begin position="638"/>
        <end position="690"/>
    </location>
</feature>
<dbReference type="PROSITE" id="PS50113">
    <property type="entry name" value="PAC"/>
    <property type="match status" value="2"/>
</dbReference>
<feature type="domain" description="HPt" evidence="22">
    <location>
        <begin position="1225"/>
        <end position="1315"/>
    </location>
</feature>
<dbReference type="SMART" id="SM00387">
    <property type="entry name" value="HATPase_c"/>
    <property type="match status" value="1"/>
</dbReference>
<evidence type="ECO:0000256" key="5">
    <source>
        <dbReference type="ARBA" id="ARBA00022553"/>
    </source>
</evidence>
<name>A0A919MEC4_9ACTN</name>
<dbReference type="FunFam" id="3.30.565.10:FF:000010">
    <property type="entry name" value="Sensor histidine kinase RcsC"/>
    <property type="match status" value="1"/>
</dbReference>
<keyword evidence="10" id="KW-0902">Two-component regulatory system</keyword>
<comment type="subunit">
    <text evidence="11">At low DSF concentrations, interacts with RpfF.</text>
</comment>
<dbReference type="RefSeq" id="WP_203819091.1">
    <property type="nucleotide sequence ID" value="NZ_BAAABP010000022.1"/>
</dbReference>
<keyword evidence="6" id="KW-0808">Transferase</keyword>
<evidence type="ECO:0000256" key="10">
    <source>
        <dbReference type="ARBA" id="ARBA00023012"/>
    </source>
</evidence>
<dbReference type="CDD" id="cd17546">
    <property type="entry name" value="REC_hyHK_CKI1_RcsC-like"/>
    <property type="match status" value="1"/>
</dbReference>
<dbReference type="InterPro" id="IPR003661">
    <property type="entry name" value="HisK_dim/P_dom"/>
</dbReference>
<keyword evidence="17" id="KW-1133">Transmembrane helix</keyword>
<dbReference type="CDD" id="cd00130">
    <property type="entry name" value="PAS"/>
    <property type="match status" value="3"/>
</dbReference>
<evidence type="ECO:0000256" key="7">
    <source>
        <dbReference type="ARBA" id="ARBA00022741"/>
    </source>
</evidence>
<evidence type="ECO:0000256" key="1">
    <source>
        <dbReference type="ARBA" id="ARBA00000085"/>
    </source>
</evidence>
<evidence type="ECO:0000256" key="4">
    <source>
        <dbReference type="ARBA" id="ARBA00012438"/>
    </source>
</evidence>
<dbReference type="PANTHER" id="PTHR45339">
    <property type="entry name" value="HYBRID SIGNAL TRANSDUCTION HISTIDINE KINASE J"/>
    <property type="match status" value="1"/>
</dbReference>
<dbReference type="Pfam" id="PF01627">
    <property type="entry name" value="Hpt"/>
    <property type="match status" value="1"/>
</dbReference>
<keyword evidence="24" id="KW-1185">Reference proteome</keyword>
<dbReference type="Gene3D" id="3.30.450.20">
    <property type="entry name" value="PAS domain"/>
    <property type="match status" value="4"/>
</dbReference>
<dbReference type="Gene3D" id="3.40.50.2300">
    <property type="match status" value="1"/>
</dbReference>
<feature type="domain" description="PAS" evidence="20">
    <location>
        <begin position="441"/>
        <end position="485"/>
    </location>
</feature>
<dbReference type="InterPro" id="IPR003594">
    <property type="entry name" value="HATPase_dom"/>
</dbReference>
<dbReference type="InterPro" id="IPR001610">
    <property type="entry name" value="PAC"/>
</dbReference>
<dbReference type="CDD" id="cd00088">
    <property type="entry name" value="HPT"/>
    <property type="match status" value="1"/>
</dbReference>
<dbReference type="SUPFAM" id="SSF47384">
    <property type="entry name" value="Homodimeric domain of signal transducing histidine kinase"/>
    <property type="match status" value="1"/>
</dbReference>
<dbReference type="InterPro" id="IPR036641">
    <property type="entry name" value="HPT_dom_sf"/>
</dbReference>
<feature type="transmembrane region" description="Helical" evidence="17">
    <location>
        <begin position="114"/>
        <end position="133"/>
    </location>
</feature>
<keyword evidence="5 15" id="KW-0597">Phosphoprotein</keyword>
<accession>A0A919MEC4</accession>
<dbReference type="InterPro" id="IPR011006">
    <property type="entry name" value="CheY-like_superfamily"/>
</dbReference>
<dbReference type="PROSITE" id="PS50112">
    <property type="entry name" value="PAS"/>
    <property type="match status" value="3"/>
</dbReference>